<dbReference type="Gene3D" id="3.80.10.10">
    <property type="entry name" value="Ribonuclease Inhibitor"/>
    <property type="match status" value="1"/>
</dbReference>
<name>A0AAV5II41_9ROSI</name>
<dbReference type="InterPro" id="IPR051582">
    <property type="entry name" value="LRR_extensin-like_regulator"/>
</dbReference>
<protein>
    <submittedName>
        <fullName evidence="7">Uncharacterized protein</fullName>
    </submittedName>
</protein>
<sequence length="400" mass="44881">MCRQAGDGGGDVVTRTGREATEVIIGGGGTSLALSPQPLPRPPRLQPQHPLQTTPKFENPLLQRDYYTVQRFAKRIQKDPHGFKKTWVGADICKYMGFTCERLPDKRRLNALAAVDFNGANFEGEDLRLDDFLEKLNELAIFHANSNKFKGTIPLNVSKLQYLYELDVSNNMLSGNFPMEVTKAENLTFLDLRFNNFKGVIPRKAFNLDVDVLFINNNGFTQRLPRNIGNTTALFLTFANNNFTGTIPSSIGSAKNLLEVLFLNNNLSGCLPHQIGFLNKATVFDVSINNLTGPIPRSFGCLIKMELLNLASNKLYGRVPEIVCRLPNIAKLSLADNYFTQVGPECRKLIKQKKLDVRRNCISDVPDQRSGAECAEYFSKLRHCSNERLMRLIPCKKAFS</sequence>
<evidence type="ECO:0000313" key="8">
    <source>
        <dbReference type="Proteomes" id="UP001054252"/>
    </source>
</evidence>
<keyword evidence="4" id="KW-0732">Signal</keyword>
<feature type="compositionally biased region" description="Low complexity" evidence="6">
    <location>
        <begin position="46"/>
        <end position="55"/>
    </location>
</feature>
<keyword evidence="2" id="KW-0964">Secreted</keyword>
<dbReference type="GO" id="GO:0005576">
    <property type="term" value="C:extracellular region"/>
    <property type="evidence" value="ECO:0007669"/>
    <property type="project" value="UniProtKB-SubCell"/>
</dbReference>
<evidence type="ECO:0000256" key="1">
    <source>
        <dbReference type="ARBA" id="ARBA00004613"/>
    </source>
</evidence>
<organism evidence="7 8">
    <name type="scientific">Rubroshorea leprosula</name>
    <dbReference type="NCBI Taxonomy" id="152421"/>
    <lineage>
        <taxon>Eukaryota</taxon>
        <taxon>Viridiplantae</taxon>
        <taxon>Streptophyta</taxon>
        <taxon>Embryophyta</taxon>
        <taxon>Tracheophyta</taxon>
        <taxon>Spermatophyta</taxon>
        <taxon>Magnoliopsida</taxon>
        <taxon>eudicotyledons</taxon>
        <taxon>Gunneridae</taxon>
        <taxon>Pentapetalae</taxon>
        <taxon>rosids</taxon>
        <taxon>malvids</taxon>
        <taxon>Malvales</taxon>
        <taxon>Dipterocarpaceae</taxon>
        <taxon>Rubroshorea</taxon>
    </lineage>
</organism>
<evidence type="ECO:0000256" key="4">
    <source>
        <dbReference type="ARBA" id="ARBA00022729"/>
    </source>
</evidence>
<keyword evidence="5" id="KW-0677">Repeat</keyword>
<evidence type="ECO:0000256" key="5">
    <source>
        <dbReference type="ARBA" id="ARBA00022737"/>
    </source>
</evidence>
<reference evidence="7 8" key="1">
    <citation type="journal article" date="2021" name="Commun. Biol.">
        <title>The genome of Shorea leprosula (Dipterocarpaceae) highlights the ecological relevance of drought in aseasonal tropical rainforests.</title>
        <authorList>
            <person name="Ng K.K.S."/>
            <person name="Kobayashi M.J."/>
            <person name="Fawcett J.A."/>
            <person name="Hatakeyama M."/>
            <person name="Paape T."/>
            <person name="Ng C.H."/>
            <person name="Ang C.C."/>
            <person name="Tnah L.H."/>
            <person name="Lee C.T."/>
            <person name="Nishiyama T."/>
            <person name="Sese J."/>
            <person name="O'Brien M.J."/>
            <person name="Copetti D."/>
            <person name="Mohd Noor M.I."/>
            <person name="Ong R.C."/>
            <person name="Putra M."/>
            <person name="Sireger I.Z."/>
            <person name="Indrioko S."/>
            <person name="Kosugi Y."/>
            <person name="Izuno A."/>
            <person name="Isagi Y."/>
            <person name="Lee S.L."/>
            <person name="Shimizu K.K."/>
        </authorList>
    </citation>
    <scope>NUCLEOTIDE SEQUENCE [LARGE SCALE GENOMIC DNA]</scope>
    <source>
        <strain evidence="7">214</strain>
    </source>
</reference>
<dbReference type="AlphaFoldDB" id="A0AAV5II41"/>
<comment type="caution">
    <text evidence="7">The sequence shown here is derived from an EMBL/GenBank/DDBJ whole genome shotgun (WGS) entry which is preliminary data.</text>
</comment>
<evidence type="ECO:0000256" key="3">
    <source>
        <dbReference type="ARBA" id="ARBA00022614"/>
    </source>
</evidence>
<evidence type="ECO:0000256" key="2">
    <source>
        <dbReference type="ARBA" id="ARBA00022525"/>
    </source>
</evidence>
<dbReference type="Pfam" id="PF00560">
    <property type="entry name" value="LRR_1"/>
    <property type="match status" value="2"/>
</dbReference>
<evidence type="ECO:0000313" key="7">
    <source>
        <dbReference type="EMBL" id="GKV01626.1"/>
    </source>
</evidence>
<dbReference type="EMBL" id="BPVZ01000017">
    <property type="protein sequence ID" value="GKV01626.1"/>
    <property type="molecule type" value="Genomic_DNA"/>
</dbReference>
<gene>
    <name evidence="7" type="ORF">SLEP1_g14171</name>
</gene>
<feature type="region of interest" description="Disordered" evidence="6">
    <location>
        <begin position="27"/>
        <end position="56"/>
    </location>
</feature>
<dbReference type="Proteomes" id="UP001054252">
    <property type="component" value="Unassembled WGS sequence"/>
</dbReference>
<dbReference type="SUPFAM" id="SSF52058">
    <property type="entry name" value="L domain-like"/>
    <property type="match status" value="1"/>
</dbReference>
<comment type="subcellular location">
    <subcellularLocation>
        <location evidence="1">Secreted</location>
    </subcellularLocation>
</comment>
<proteinExistence type="predicted"/>
<keyword evidence="8" id="KW-1185">Reference proteome</keyword>
<accession>A0AAV5II41</accession>
<dbReference type="PANTHER" id="PTHR32093:SF131">
    <property type="entry name" value="LEUCINE-RICH REPEAT-CONTAINING N-TERMINAL PLANT-TYPE DOMAIN-CONTAINING PROTEIN"/>
    <property type="match status" value="1"/>
</dbReference>
<evidence type="ECO:0000256" key="6">
    <source>
        <dbReference type="SAM" id="MobiDB-lite"/>
    </source>
</evidence>
<dbReference type="InterPro" id="IPR001611">
    <property type="entry name" value="Leu-rich_rpt"/>
</dbReference>
<dbReference type="PANTHER" id="PTHR32093">
    <property type="entry name" value="LEUCINE-RICH REPEAT EXTENSIN-LIKE PROTEIN 3-RELATED"/>
    <property type="match status" value="1"/>
</dbReference>
<dbReference type="InterPro" id="IPR032675">
    <property type="entry name" value="LRR_dom_sf"/>
</dbReference>
<dbReference type="FunFam" id="3.80.10.10:FF:000383">
    <property type="entry name" value="Leucine-rich repeat receptor protein kinase EMS1"/>
    <property type="match status" value="1"/>
</dbReference>
<keyword evidence="3" id="KW-0433">Leucine-rich repeat</keyword>